<feature type="transmembrane region" description="Helical" evidence="1">
    <location>
        <begin position="127"/>
        <end position="147"/>
    </location>
</feature>
<reference evidence="2" key="1">
    <citation type="submission" date="2021-10" db="EMBL/GenBank/DDBJ databases">
        <title>Novel species in genus Arthrobacter.</title>
        <authorList>
            <person name="Liu Y."/>
        </authorList>
    </citation>
    <scope>NUCLEOTIDE SEQUENCE</scope>
    <source>
        <strain evidence="2">Zg-Y453</strain>
    </source>
</reference>
<dbReference type="Proteomes" id="UP001139158">
    <property type="component" value="Unassembled WGS sequence"/>
</dbReference>
<feature type="transmembrane region" description="Helical" evidence="1">
    <location>
        <begin position="94"/>
        <end position="115"/>
    </location>
</feature>
<gene>
    <name evidence="2" type="ORF">LJ757_11915</name>
</gene>
<proteinExistence type="predicted"/>
<keyword evidence="1" id="KW-0812">Transmembrane</keyword>
<keyword evidence="1" id="KW-1133">Transmembrane helix</keyword>
<accession>A0A9X1MEW1</accession>
<dbReference type="EMBL" id="JAJFZV010000012">
    <property type="protein sequence ID" value="MCC3298506.1"/>
    <property type="molecule type" value="Genomic_DNA"/>
</dbReference>
<feature type="transmembrane region" description="Helical" evidence="1">
    <location>
        <begin position="153"/>
        <end position="178"/>
    </location>
</feature>
<name>A0A9X1MEW1_9MICC</name>
<evidence type="ECO:0000313" key="3">
    <source>
        <dbReference type="Proteomes" id="UP001139158"/>
    </source>
</evidence>
<feature type="transmembrane region" description="Helical" evidence="1">
    <location>
        <begin position="68"/>
        <end position="88"/>
    </location>
</feature>
<feature type="transmembrane region" description="Helical" evidence="1">
    <location>
        <begin position="12"/>
        <end position="30"/>
    </location>
</feature>
<dbReference type="Pfam" id="PF03729">
    <property type="entry name" value="DUF308"/>
    <property type="match status" value="1"/>
</dbReference>
<dbReference type="RefSeq" id="WP_227896378.1">
    <property type="nucleotide sequence ID" value="NZ_CP099466.1"/>
</dbReference>
<protein>
    <submittedName>
        <fullName evidence="2">Uncharacterized protein</fullName>
    </submittedName>
</protein>
<keyword evidence="1" id="KW-0472">Membrane</keyword>
<comment type="caution">
    <text evidence="2">The sequence shown here is derived from an EMBL/GenBank/DDBJ whole genome shotgun (WGS) entry which is preliminary data.</text>
</comment>
<keyword evidence="3" id="KW-1185">Reference proteome</keyword>
<sequence length="196" mass="20060">MGAPHSKAPWGPILLRSAIAAVYGGITIFWQDPTLAVLAAAGAAYLLLTGVSLWRMSSLARSCDIARVPGALLVSAVVYAAAGIVVAAVQSTTVFAYVAGAALLMGGLIELVFWFRVRKTFTPARDWLITGAAAVGAAVLMPLFLALAEGTHVRALLGVSGGSAVIIAVVLAISGLGLRHDASLTPESTEHSQAVN</sequence>
<feature type="transmembrane region" description="Helical" evidence="1">
    <location>
        <begin position="36"/>
        <end position="56"/>
    </location>
</feature>
<evidence type="ECO:0000313" key="2">
    <source>
        <dbReference type="EMBL" id="MCC3298506.1"/>
    </source>
</evidence>
<evidence type="ECO:0000256" key="1">
    <source>
        <dbReference type="SAM" id="Phobius"/>
    </source>
</evidence>
<dbReference type="AlphaFoldDB" id="A0A9X1MEW1"/>
<organism evidence="2 3">
    <name type="scientific">Arthrobacter caoxuetaonis</name>
    <dbReference type="NCBI Taxonomy" id="2886935"/>
    <lineage>
        <taxon>Bacteria</taxon>
        <taxon>Bacillati</taxon>
        <taxon>Actinomycetota</taxon>
        <taxon>Actinomycetes</taxon>
        <taxon>Micrococcales</taxon>
        <taxon>Micrococcaceae</taxon>
        <taxon>Arthrobacter</taxon>
    </lineage>
</organism>
<dbReference type="InterPro" id="IPR005325">
    <property type="entry name" value="DUF308_memb"/>
</dbReference>